<dbReference type="OrthoDB" id="196140at2759"/>
<feature type="domain" description="NADH-ubiquinone oxidoreductase 21kDa subunit N-terminal" evidence="2">
    <location>
        <begin position="13"/>
        <end position="91"/>
    </location>
</feature>
<feature type="transmembrane region" description="Helical" evidence="1">
    <location>
        <begin position="70"/>
        <end position="87"/>
    </location>
</feature>
<dbReference type="EMBL" id="KN824446">
    <property type="protein sequence ID" value="KIM20315.1"/>
    <property type="molecule type" value="Genomic_DNA"/>
</dbReference>
<accession>A0A0C3A6Q6</accession>
<evidence type="ECO:0000256" key="1">
    <source>
        <dbReference type="SAM" id="Phobius"/>
    </source>
</evidence>
<proteinExistence type="predicted"/>
<dbReference type="PANTHER" id="PTHR34062">
    <property type="entry name" value="OXIDOREDUCTASE 21 KDA SUBUNIT, PUTATIVE (AFU_ORTHOLOGUE AFUA_4G04750)-RELATED"/>
    <property type="match status" value="1"/>
</dbReference>
<sequence>MPTPFDAPVTGTPRFPVIDTDPHAVRVVRYFRTKDYTTWGAVTAGFPATIYLWARIDPLPNMPRPAMRKLYGMAAAVGAVGGFLMAYQDSSSEWSENVFDRLDLTK</sequence>
<dbReference type="Proteomes" id="UP000054097">
    <property type="component" value="Unassembled WGS sequence"/>
</dbReference>
<keyword evidence="1" id="KW-0812">Transmembrane</keyword>
<keyword evidence="4" id="KW-1185">Reference proteome</keyword>
<dbReference type="Pfam" id="PF10785">
    <property type="entry name" value="NADH-u_ox-rdase"/>
    <property type="match status" value="1"/>
</dbReference>
<organism evidence="3 4">
    <name type="scientific">Serendipita vermifera MAFF 305830</name>
    <dbReference type="NCBI Taxonomy" id="933852"/>
    <lineage>
        <taxon>Eukaryota</taxon>
        <taxon>Fungi</taxon>
        <taxon>Dikarya</taxon>
        <taxon>Basidiomycota</taxon>
        <taxon>Agaricomycotina</taxon>
        <taxon>Agaricomycetes</taxon>
        <taxon>Sebacinales</taxon>
        <taxon>Serendipitaceae</taxon>
        <taxon>Serendipita</taxon>
    </lineage>
</organism>
<dbReference type="InterPro" id="IPR019721">
    <property type="entry name" value="NADH-UbQ_OxRdtase_su21_N"/>
</dbReference>
<feature type="transmembrane region" description="Helical" evidence="1">
    <location>
        <begin position="36"/>
        <end position="54"/>
    </location>
</feature>
<reference evidence="3 4" key="1">
    <citation type="submission" date="2014-04" db="EMBL/GenBank/DDBJ databases">
        <authorList>
            <consortium name="DOE Joint Genome Institute"/>
            <person name="Kuo A."/>
            <person name="Zuccaro A."/>
            <person name="Kohler A."/>
            <person name="Nagy L.G."/>
            <person name="Floudas D."/>
            <person name="Copeland A."/>
            <person name="Barry K.W."/>
            <person name="Cichocki N."/>
            <person name="Veneault-Fourrey C."/>
            <person name="LaButti K."/>
            <person name="Lindquist E.A."/>
            <person name="Lipzen A."/>
            <person name="Lundell T."/>
            <person name="Morin E."/>
            <person name="Murat C."/>
            <person name="Sun H."/>
            <person name="Tunlid A."/>
            <person name="Henrissat B."/>
            <person name="Grigoriev I.V."/>
            <person name="Hibbett D.S."/>
            <person name="Martin F."/>
            <person name="Nordberg H.P."/>
            <person name="Cantor M.N."/>
            <person name="Hua S.X."/>
        </authorList>
    </citation>
    <scope>NUCLEOTIDE SEQUENCE [LARGE SCALE GENOMIC DNA]</scope>
    <source>
        <strain evidence="3 4">MAFF 305830</strain>
    </source>
</reference>
<reference evidence="4" key="2">
    <citation type="submission" date="2015-01" db="EMBL/GenBank/DDBJ databases">
        <title>Evolutionary Origins and Diversification of the Mycorrhizal Mutualists.</title>
        <authorList>
            <consortium name="DOE Joint Genome Institute"/>
            <consortium name="Mycorrhizal Genomics Consortium"/>
            <person name="Kohler A."/>
            <person name="Kuo A."/>
            <person name="Nagy L.G."/>
            <person name="Floudas D."/>
            <person name="Copeland A."/>
            <person name="Barry K.W."/>
            <person name="Cichocki N."/>
            <person name="Veneault-Fourrey C."/>
            <person name="LaButti K."/>
            <person name="Lindquist E.A."/>
            <person name="Lipzen A."/>
            <person name="Lundell T."/>
            <person name="Morin E."/>
            <person name="Murat C."/>
            <person name="Riley R."/>
            <person name="Ohm R."/>
            <person name="Sun H."/>
            <person name="Tunlid A."/>
            <person name="Henrissat B."/>
            <person name="Grigoriev I.V."/>
            <person name="Hibbett D.S."/>
            <person name="Martin F."/>
        </authorList>
    </citation>
    <scope>NUCLEOTIDE SEQUENCE [LARGE SCALE GENOMIC DNA]</scope>
    <source>
        <strain evidence="4">MAFF 305830</strain>
    </source>
</reference>
<dbReference type="HOGENOM" id="CLU_2229665_0_0_1"/>
<keyword evidence="1" id="KW-1133">Transmembrane helix</keyword>
<keyword evidence="1" id="KW-0472">Membrane</keyword>
<feature type="non-terminal residue" evidence="3">
    <location>
        <position position="106"/>
    </location>
</feature>
<protein>
    <recommendedName>
        <fullName evidence="2">NADH-ubiquinone oxidoreductase 21kDa subunit N-terminal domain-containing protein</fullName>
    </recommendedName>
</protein>
<evidence type="ECO:0000259" key="2">
    <source>
        <dbReference type="Pfam" id="PF10785"/>
    </source>
</evidence>
<evidence type="ECO:0000313" key="3">
    <source>
        <dbReference type="EMBL" id="KIM20315.1"/>
    </source>
</evidence>
<dbReference type="STRING" id="933852.A0A0C3A6Q6"/>
<evidence type="ECO:0000313" key="4">
    <source>
        <dbReference type="Proteomes" id="UP000054097"/>
    </source>
</evidence>
<gene>
    <name evidence="3" type="ORF">M408DRAFT_47969</name>
</gene>
<dbReference type="AlphaFoldDB" id="A0A0C3A6Q6"/>
<dbReference type="PANTHER" id="PTHR34062:SF1">
    <property type="entry name" value="NADH-UBIQUINONE OXIDOREDUCTASE 21KDA SUBUNIT N-TERMINAL DOMAIN-CONTAINING PROTEIN"/>
    <property type="match status" value="1"/>
</dbReference>
<dbReference type="InterPro" id="IPR053229">
    <property type="entry name" value="NADH-Q_oxidrdct_subunit"/>
</dbReference>
<name>A0A0C3A6Q6_SERVB</name>